<dbReference type="GO" id="GO:1990904">
    <property type="term" value="C:ribonucleoprotein complex"/>
    <property type="evidence" value="ECO:0007669"/>
    <property type="project" value="UniProtKB-UniRule"/>
</dbReference>
<accession>A0AAV2N6C9</accession>
<feature type="compositionally biased region" description="Basic and acidic residues" evidence="14">
    <location>
        <begin position="444"/>
        <end position="459"/>
    </location>
</feature>
<keyword evidence="5" id="KW-0221">Differentiation</keyword>
<dbReference type="Pfam" id="PF08777">
    <property type="entry name" value="RRM_3"/>
    <property type="match status" value="1"/>
</dbReference>
<feature type="domain" description="XRRM" evidence="17">
    <location>
        <begin position="568"/>
        <end position="677"/>
    </location>
</feature>
<feature type="compositionally biased region" description="Basic and acidic residues" evidence="14">
    <location>
        <begin position="243"/>
        <end position="272"/>
    </location>
</feature>
<feature type="compositionally biased region" description="Polar residues" evidence="14">
    <location>
        <begin position="366"/>
        <end position="376"/>
    </location>
</feature>
<dbReference type="InterPro" id="IPR035979">
    <property type="entry name" value="RBD_domain_sf"/>
</dbReference>
<dbReference type="InterPro" id="IPR000504">
    <property type="entry name" value="RRM_dom"/>
</dbReference>
<evidence type="ECO:0000256" key="10">
    <source>
        <dbReference type="ARBA" id="ARBA00023187"/>
    </source>
</evidence>
<evidence type="ECO:0000259" key="16">
    <source>
        <dbReference type="PROSITE" id="PS50961"/>
    </source>
</evidence>
<protein>
    <recommendedName>
        <fullName evidence="3">La-related protein 7</fullName>
    </recommendedName>
    <alternativeName>
        <fullName evidence="12">La ribonucleoprotein domain family member 7</fullName>
    </alternativeName>
</protein>
<keyword evidence="9" id="KW-0804">Transcription</keyword>
<dbReference type="Gene3D" id="1.10.10.10">
    <property type="entry name" value="Winged helix-like DNA-binding domain superfamily/Winged helix DNA-binding domain"/>
    <property type="match status" value="1"/>
</dbReference>
<dbReference type="SMART" id="SM00360">
    <property type="entry name" value="RRM"/>
    <property type="match status" value="1"/>
</dbReference>
<feature type="compositionally biased region" description="Basic residues" evidence="14">
    <location>
        <begin position="475"/>
        <end position="484"/>
    </location>
</feature>
<dbReference type="Gene3D" id="3.30.70.330">
    <property type="match status" value="2"/>
</dbReference>
<dbReference type="EMBL" id="OZ034833">
    <property type="protein sequence ID" value="CAL1675532.1"/>
    <property type="molecule type" value="Genomic_DNA"/>
</dbReference>
<dbReference type="CDD" id="cd12542">
    <property type="entry name" value="RRM2_LARP7"/>
    <property type="match status" value="1"/>
</dbReference>
<dbReference type="AlphaFoldDB" id="A0AAV2N6C9"/>
<evidence type="ECO:0000256" key="3">
    <source>
        <dbReference type="ARBA" id="ARBA00015867"/>
    </source>
</evidence>
<feature type="compositionally biased region" description="Basic and acidic residues" evidence="14">
    <location>
        <begin position="377"/>
        <end position="387"/>
    </location>
</feature>
<keyword evidence="6" id="KW-0744">Spermatogenesis</keyword>
<evidence type="ECO:0000256" key="11">
    <source>
        <dbReference type="ARBA" id="ARBA00023242"/>
    </source>
</evidence>
<dbReference type="GO" id="GO:0008380">
    <property type="term" value="P:RNA splicing"/>
    <property type="evidence" value="ECO:0007669"/>
    <property type="project" value="UniProtKB-KW"/>
</dbReference>
<dbReference type="CDD" id="cd12290">
    <property type="entry name" value="RRM1_LARP7"/>
    <property type="match status" value="1"/>
</dbReference>
<dbReference type="PROSITE" id="PS50102">
    <property type="entry name" value="RRM"/>
    <property type="match status" value="1"/>
</dbReference>
<comment type="subcellular location">
    <subcellularLocation>
        <location evidence="1">Nucleus</location>
        <location evidence="1">Nucleoplasm</location>
    </subcellularLocation>
</comment>
<evidence type="ECO:0000256" key="12">
    <source>
        <dbReference type="ARBA" id="ARBA00029640"/>
    </source>
</evidence>
<dbReference type="PANTHER" id="PTHR22792:SF62">
    <property type="entry name" value="LA-RELATED PROTEIN 7"/>
    <property type="match status" value="1"/>
</dbReference>
<evidence type="ECO:0000256" key="7">
    <source>
        <dbReference type="ARBA" id="ARBA00022884"/>
    </source>
</evidence>
<evidence type="ECO:0000256" key="14">
    <source>
        <dbReference type="SAM" id="MobiDB-lite"/>
    </source>
</evidence>
<dbReference type="GO" id="GO:0005654">
    <property type="term" value="C:nucleoplasm"/>
    <property type="evidence" value="ECO:0007669"/>
    <property type="project" value="UniProtKB-SubCell"/>
</dbReference>
<keyword evidence="10" id="KW-0508">mRNA splicing</keyword>
<dbReference type="Pfam" id="PF05383">
    <property type="entry name" value="La"/>
    <property type="match status" value="1"/>
</dbReference>
<dbReference type="Proteomes" id="UP001497644">
    <property type="component" value="Chromosome 10"/>
</dbReference>
<gene>
    <name evidence="18" type="ORF">LPLAT_LOCUS1878</name>
</gene>
<feature type="domain" description="HTH La-type RNA-binding" evidence="16">
    <location>
        <begin position="44"/>
        <end position="133"/>
    </location>
</feature>
<evidence type="ECO:0000256" key="5">
    <source>
        <dbReference type="ARBA" id="ARBA00022782"/>
    </source>
</evidence>
<evidence type="ECO:0000256" key="1">
    <source>
        <dbReference type="ARBA" id="ARBA00004642"/>
    </source>
</evidence>
<evidence type="ECO:0000259" key="17">
    <source>
        <dbReference type="PROSITE" id="PS51939"/>
    </source>
</evidence>
<reference evidence="18" key="1">
    <citation type="submission" date="2024-04" db="EMBL/GenBank/DDBJ databases">
        <authorList>
            <consortium name="Molecular Ecology Group"/>
        </authorList>
    </citation>
    <scope>NUCLEOTIDE SEQUENCE</scope>
</reference>
<dbReference type="InterPro" id="IPR036390">
    <property type="entry name" value="WH_DNA-bd_sf"/>
</dbReference>
<name>A0AAV2N6C9_9HYME</name>
<feature type="compositionally biased region" description="Polar residues" evidence="14">
    <location>
        <begin position="429"/>
        <end position="443"/>
    </location>
</feature>
<dbReference type="PROSITE" id="PS51939">
    <property type="entry name" value="XRRM"/>
    <property type="match status" value="1"/>
</dbReference>
<sequence length="688" mass="79221">MVMEEQGSDMELASENIPVPQVQEVKLDTIKRNNKSSVSHGKPRLRKKALHASILKQMEFYFSDANLNKDRFLSELLKENPYVDLDVFTQFNKLRELNVDTNRIAKALQKSTMLKVSEDGTKVCRLTPINRKENVDQCTVYVQNLPPDADHDWLIFIFSKFGSVEYVSIPRYKSNKKIKGFAFIEFDTPNSAHECIKAFRKKGCVLPYNAAPHDVLSISTFDETNKGGYSVPTYNANAMIKSEEKASKDESKNNENIRDNEIHVPDNNDKQYPRKRKLISQKSFTTDESAENIKVKKKRKEAVDHNVTDQQNEKEKASKDETEDNDKICDNETDVANSSRQSLKKRKPAPEKLFVTDESDIKVDITENSNTENQEIPNKDISRNKITEKKKRKLTIDDTNIVEDASEEVKTESHNSATKSNKNKGTKSVYLNTSDDGKATSNEIDGKLQTEKHSMREDNGITNSDIEEASVDEKKKKKNRKKKSKIQEDDICNTLGLQVMAKPDWKRLRNKYLELQRAKMQLLKGHLKRGENITGKKYDTVGQNYKYKDEKDNGKISETEKSFYGRINYTPGIIVKVEMDEPCTDPQSFKMELRDNNSVKYIDITHGSCEAYVRCDTAEAAQSIVQKSYEGRYLTILKDDDEKSYWDKIARDREEKLNRKGRVKQRGRDKLLKRAEKKLGKCIKFDQD</sequence>
<evidence type="ECO:0000256" key="8">
    <source>
        <dbReference type="ARBA" id="ARBA00023015"/>
    </source>
</evidence>
<feature type="region of interest" description="Disordered" evidence="14">
    <location>
        <begin position="243"/>
        <end position="487"/>
    </location>
</feature>
<dbReference type="InterPro" id="IPR036388">
    <property type="entry name" value="WH-like_DNA-bd_sf"/>
</dbReference>
<dbReference type="GO" id="GO:0007283">
    <property type="term" value="P:spermatogenesis"/>
    <property type="evidence" value="ECO:0007669"/>
    <property type="project" value="UniProtKB-KW"/>
</dbReference>
<keyword evidence="4" id="KW-0507">mRNA processing</keyword>
<dbReference type="GO" id="GO:0030154">
    <property type="term" value="P:cell differentiation"/>
    <property type="evidence" value="ECO:0007669"/>
    <property type="project" value="UniProtKB-KW"/>
</dbReference>
<evidence type="ECO:0000313" key="19">
    <source>
        <dbReference type="Proteomes" id="UP001497644"/>
    </source>
</evidence>
<dbReference type="PROSITE" id="PS50961">
    <property type="entry name" value="HTH_LA"/>
    <property type="match status" value="1"/>
</dbReference>
<feature type="compositionally biased region" description="Basic and acidic residues" evidence="14">
    <location>
        <begin position="301"/>
        <end position="330"/>
    </location>
</feature>
<dbReference type="SMART" id="SM00715">
    <property type="entry name" value="LA"/>
    <property type="match status" value="1"/>
</dbReference>
<keyword evidence="7 13" id="KW-0694">RNA-binding</keyword>
<evidence type="ECO:0000313" key="18">
    <source>
        <dbReference type="EMBL" id="CAL1675532.1"/>
    </source>
</evidence>
<evidence type="ECO:0000256" key="6">
    <source>
        <dbReference type="ARBA" id="ARBA00022871"/>
    </source>
</evidence>
<dbReference type="InterPro" id="IPR006630">
    <property type="entry name" value="La_HTH"/>
</dbReference>
<dbReference type="GO" id="GO:0006397">
    <property type="term" value="P:mRNA processing"/>
    <property type="evidence" value="ECO:0007669"/>
    <property type="project" value="UniProtKB-KW"/>
</dbReference>
<dbReference type="InterPro" id="IPR014886">
    <property type="entry name" value="La_xRRM"/>
</dbReference>
<keyword evidence="19" id="KW-1185">Reference proteome</keyword>
<dbReference type="PANTHER" id="PTHR22792">
    <property type="entry name" value="LUPUS LA PROTEIN-RELATED"/>
    <property type="match status" value="1"/>
</dbReference>
<dbReference type="PRINTS" id="PR00302">
    <property type="entry name" value="LUPUSLA"/>
</dbReference>
<dbReference type="InterPro" id="IPR012677">
    <property type="entry name" value="Nucleotide-bd_a/b_plait_sf"/>
</dbReference>
<feature type="domain" description="RRM" evidence="15">
    <location>
        <begin position="138"/>
        <end position="223"/>
    </location>
</feature>
<proteinExistence type="inferred from homology"/>
<dbReference type="SUPFAM" id="SSF54928">
    <property type="entry name" value="RNA-binding domain, RBD"/>
    <property type="match status" value="1"/>
</dbReference>
<comment type="similarity">
    <text evidence="2">Belongs to the LARP7 family.</text>
</comment>
<keyword evidence="8" id="KW-0805">Transcription regulation</keyword>
<evidence type="ECO:0000256" key="13">
    <source>
        <dbReference type="PROSITE-ProRule" id="PRU00332"/>
    </source>
</evidence>
<dbReference type="InterPro" id="IPR045180">
    <property type="entry name" value="La_dom_prot"/>
</dbReference>
<evidence type="ECO:0000259" key="15">
    <source>
        <dbReference type="PROSITE" id="PS50102"/>
    </source>
</evidence>
<keyword evidence="11" id="KW-0539">Nucleus</keyword>
<dbReference type="SUPFAM" id="SSF46785">
    <property type="entry name" value="Winged helix' DNA-binding domain"/>
    <property type="match status" value="1"/>
</dbReference>
<dbReference type="InterPro" id="IPR034910">
    <property type="entry name" value="LARP7_RRM2"/>
</dbReference>
<dbReference type="Pfam" id="PF00076">
    <property type="entry name" value="RRM_1"/>
    <property type="match status" value="1"/>
</dbReference>
<dbReference type="InterPro" id="IPR034887">
    <property type="entry name" value="LARP7_RRM1"/>
</dbReference>
<evidence type="ECO:0000256" key="4">
    <source>
        <dbReference type="ARBA" id="ARBA00022664"/>
    </source>
</evidence>
<dbReference type="InterPro" id="IPR002344">
    <property type="entry name" value="Lupus_La"/>
</dbReference>
<organism evidence="18 19">
    <name type="scientific">Lasius platythorax</name>
    <dbReference type="NCBI Taxonomy" id="488582"/>
    <lineage>
        <taxon>Eukaryota</taxon>
        <taxon>Metazoa</taxon>
        <taxon>Ecdysozoa</taxon>
        <taxon>Arthropoda</taxon>
        <taxon>Hexapoda</taxon>
        <taxon>Insecta</taxon>
        <taxon>Pterygota</taxon>
        <taxon>Neoptera</taxon>
        <taxon>Endopterygota</taxon>
        <taxon>Hymenoptera</taxon>
        <taxon>Apocrita</taxon>
        <taxon>Aculeata</taxon>
        <taxon>Formicoidea</taxon>
        <taxon>Formicidae</taxon>
        <taxon>Formicinae</taxon>
        <taxon>Lasius</taxon>
        <taxon>Lasius</taxon>
    </lineage>
</organism>
<dbReference type="GO" id="GO:0003723">
    <property type="term" value="F:RNA binding"/>
    <property type="evidence" value="ECO:0007669"/>
    <property type="project" value="UniProtKB-UniRule"/>
</dbReference>
<evidence type="ECO:0000256" key="2">
    <source>
        <dbReference type="ARBA" id="ARBA00008680"/>
    </source>
</evidence>
<evidence type="ECO:0000256" key="9">
    <source>
        <dbReference type="ARBA" id="ARBA00023163"/>
    </source>
</evidence>
<dbReference type="CDD" id="cd07323">
    <property type="entry name" value="LAM"/>
    <property type="match status" value="1"/>
</dbReference>